<evidence type="ECO:0008006" key="3">
    <source>
        <dbReference type="Google" id="ProtNLM"/>
    </source>
</evidence>
<evidence type="ECO:0000313" key="1">
    <source>
        <dbReference type="EMBL" id="MCM2677387.1"/>
    </source>
</evidence>
<sequence>MEKILYLLGGLMLLFLAACGSNDELEDRHFHGESDSWNGEILLEFKPTTEPDF</sequence>
<comment type="caution">
    <text evidence="1">The sequence shown here is derived from an EMBL/GenBank/DDBJ whole genome shotgun (WGS) entry which is preliminary data.</text>
</comment>
<dbReference type="Proteomes" id="UP001203665">
    <property type="component" value="Unassembled WGS sequence"/>
</dbReference>
<proteinExistence type="predicted"/>
<reference evidence="1" key="1">
    <citation type="submission" date="2022-06" db="EMBL/GenBank/DDBJ databases">
        <title>Alkalicoccobacillus porphyridii sp. nov., isolated from a marine red alga, Porphyridium purpureum and reclassification of Shouchella plakortidis and Shouchella gibsonii as Alkalicoccobacillus plakortidis comb. nov. and Alkalicoccobacillus gibsonii comb. nov.</title>
        <authorList>
            <person name="Kim K.H."/>
            <person name="Lee J.K."/>
            <person name="Han D.M."/>
            <person name="Baek J.H."/>
            <person name="Jeon C.O."/>
        </authorList>
    </citation>
    <scope>NUCLEOTIDE SEQUENCE</scope>
    <source>
        <strain evidence="1">DSM 19153</strain>
    </source>
</reference>
<dbReference type="RefSeq" id="WP_251611109.1">
    <property type="nucleotide sequence ID" value="NZ_JAMQJY010000003.1"/>
</dbReference>
<name>A0ABT0XNA4_9BACI</name>
<accession>A0ABT0XNA4</accession>
<organism evidence="1 2">
    <name type="scientific">Alkalicoccobacillus plakortidis</name>
    <dbReference type="NCBI Taxonomy" id="444060"/>
    <lineage>
        <taxon>Bacteria</taxon>
        <taxon>Bacillati</taxon>
        <taxon>Bacillota</taxon>
        <taxon>Bacilli</taxon>
        <taxon>Bacillales</taxon>
        <taxon>Bacillaceae</taxon>
        <taxon>Alkalicoccobacillus</taxon>
    </lineage>
</organism>
<keyword evidence="2" id="KW-1185">Reference proteome</keyword>
<dbReference type="PROSITE" id="PS51257">
    <property type="entry name" value="PROKAR_LIPOPROTEIN"/>
    <property type="match status" value="1"/>
</dbReference>
<gene>
    <name evidence="1" type="ORF">NDM98_19380</name>
</gene>
<dbReference type="EMBL" id="JAMQJY010000003">
    <property type="protein sequence ID" value="MCM2677387.1"/>
    <property type="molecule type" value="Genomic_DNA"/>
</dbReference>
<evidence type="ECO:0000313" key="2">
    <source>
        <dbReference type="Proteomes" id="UP001203665"/>
    </source>
</evidence>
<protein>
    <recommendedName>
        <fullName evidence="3">Lipoprotein</fullName>
    </recommendedName>
</protein>